<feature type="domain" description="Peptidase S74" evidence="2">
    <location>
        <begin position="1"/>
        <end position="77"/>
    </location>
</feature>
<dbReference type="PROSITE" id="PS51688">
    <property type="entry name" value="ICA"/>
    <property type="match status" value="1"/>
</dbReference>
<feature type="coiled-coil region" evidence="1">
    <location>
        <begin position="60"/>
        <end position="101"/>
    </location>
</feature>
<dbReference type="RefSeq" id="WP_377531715.1">
    <property type="nucleotide sequence ID" value="NZ_JBHTLD010000249.1"/>
</dbReference>
<name>A0ABW3STU8_9BACT</name>
<keyword evidence="4" id="KW-1185">Reference proteome</keyword>
<dbReference type="Proteomes" id="UP001597094">
    <property type="component" value="Unassembled WGS sequence"/>
</dbReference>
<proteinExistence type="predicted"/>
<dbReference type="EMBL" id="JBHTLD010000249">
    <property type="protein sequence ID" value="MFD1188317.1"/>
    <property type="molecule type" value="Genomic_DNA"/>
</dbReference>
<dbReference type="Pfam" id="PF13884">
    <property type="entry name" value="Peptidase_S74"/>
    <property type="match status" value="1"/>
</dbReference>
<organism evidence="3 4">
    <name type="scientific">Pontibacter rugosus</name>
    <dbReference type="NCBI Taxonomy" id="1745966"/>
    <lineage>
        <taxon>Bacteria</taxon>
        <taxon>Pseudomonadati</taxon>
        <taxon>Bacteroidota</taxon>
        <taxon>Cytophagia</taxon>
        <taxon>Cytophagales</taxon>
        <taxon>Hymenobacteraceae</taxon>
        <taxon>Pontibacter</taxon>
    </lineage>
</organism>
<accession>A0ABW3STU8</accession>
<keyword evidence="1" id="KW-0175">Coiled coil</keyword>
<protein>
    <submittedName>
        <fullName evidence="3">Tail fiber domain-containing protein</fullName>
    </submittedName>
</protein>
<evidence type="ECO:0000259" key="2">
    <source>
        <dbReference type="PROSITE" id="PS51688"/>
    </source>
</evidence>
<sequence length="117" mass="13107">MLLKVAALPITEWNYKSQTANERHIGPMAQDFYAAFRLDGIGRDTTINTVDIDGVNMVAIQALEKRTTEQQKQIELLLLQNAALQAKAEKTDADLQHLQEQLTRFSGKLQVGVQAKK</sequence>
<evidence type="ECO:0000313" key="4">
    <source>
        <dbReference type="Proteomes" id="UP001597094"/>
    </source>
</evidence>
<evidence type="ECO:0000313" key="3">
    <source>
        <dbReference type="EMBL" id="MFD1188317.1"/>
    </source>
</evidence>
<evidence type="ECO:0000256" key="1">
    <source>
        <dbReference type="SAM" id="Coils"/>
    </source>
</evidence>
<gene>
    <name evidence="3" type="ORF">ACFQ2O_19055</name>
</gene>
<dbReference type="InterPro" id="IPR030392">
    <property type="entry name" value="S74_ICA"/>
</dbReference>
<reference evidence="4" key="1">
    <citation type="journal article" date="2019" name="Int. J. Syst. Evol. Microbiol.">
        <title>The Global Catalogue of Microorganisms (GCM) 10K type strain sequencing project: providing services to taxonomists for standard genome sequencing and annotation.</title>
        <authorList>
            <consortium name="The Broad Institute Genomics Platform"/>
            <consortium name="The Broad Institute Genome Sequencing Center for Infectious Disease"/>
            <person name="Wu L."/>
            <person name="Ma J."/>
        </authorList>
    </citation>
    <scope>NUCLEOTIDE SEQUENCE [LARGE SCALE GENOMIC DNA]</scope>
    <source>
        <strain evidence="4">JCM 31319</strain>
    </source>
</reference>
<comment type="caution">
    <text evidence="3">The sequence shown here is derived from an EMBL/GenBank/DDBJ whole genome shotgun (WGS) entry which is preliminary data.</text>
</comment>